<evidence type="ECO:0000313" key="7">
    <source>
        <dbReference type="EMBL" id="MFD1644070.1"/>
    </source>
</evidence>
<evidence type="ECO:0000256" key="2">
    <source>
        <dbReference type="ARBA" id="ARBA00022692"/>
    </source>
</evidence>
<dbReference type="InterPro" id="IPR004837">
    <property type="entry name" value="NaCa_Exmemb"/>
</dbReference>
<proteinExistence type="predicted"/>
<keyword evidence="4 5" id="KW-0472">Membrane</keyword>
<dbReference type="PANTHER" id="PTHR10846:SF8">
    <property type="entry name" value="INNER MEMBRANE PROTEIN YRBG"/>
    <property type="match status" value="1"/>
</dbReference>
<feature type="transmembrane region" description="Helical" evidence="5">
    <location>
        <begin position="308"/>
        <end position="325"/>
    </location>
</feature>
<dbReference type="Pfam" id="PF01699">
    <property type="entry name" value="Na_Ca_ex"/>
    <property type="match status" value="2"/>
</dbReference>
<comment type="caution">
    <text evidence="7">The sequence shown here is derived from an EMBL/GenBank/DDBJ whole genome shotgun (WGS) entry which is preliminary data.</text>
</comment>
<comment type="subcellular location">
    <subcellularLocation>
        <location evidence="1">Membrane</location>
        <topology evidence="1">Multi-pass membrane protein</topology>
    </subcellularLocation>
</comment>
<organism evidence="7 8">
    <name type="scientific">Haloarchaeobius litoreus</name>
    <dbReference type="NCBI Taxonomy" id="755306"/>
    <lineage>
        <taxon>Archaea</taxon>
        <taxon>Methanobacteriati</taxon>
        <taxon>Methanobacteriota</taxon>
        <taxon>Stenosarchaea group</taxon>
        <taxon>Halobacteria</taxon>
        <taxon>Halobacteriales</taxon>
        <taxon>Halorubellaceae</taxon>
        <taxon>Haloarchaeobius</taxon>
    </lineage>
</organism>
<feature type="transmembrane region" description="Helical" evidence="5">
    <location>
        <begin position="141"/>
        <end position="159"/>
    </location>
</feature>
<evidence type="ECO:0000313" key="8">
    <source>
        <dbReference type="Proteomes" id="UP001597034"/>
    </source>
</evidence>
<dbReference type="GO" id="GO:0016020">
    <property type="term" value="C:membrane"/>
    <property type="evidence" value="ECO:0007669"/>
    <property type="project" value="UniProtKB-SubCell"/>
</dbReference>
<gene>
    <name evidence="7" type="ORF">ACFSBL_00065</name>
</gene>
<feature type="transmembrane region" description="Helical" evidence="5">
    <location>
        <begin position="88"/>
        <end position="106"/>
    </location>
</feature>
<keyword evidence="3 5" id="KW-1133">Transmembrane helix</keyword>
<feature type="transmembrane region" description="Helical" evidence="5">
    <location>
        <begin position="276"/>
        <end position="296"/>
    </location>
</feature>
<keyword evidence="8" id="KW-1185">Reference proteome</keyword>
<dbReference type="Gene3D" id="1.20.1420.30">
    <property type="entry name" value="NCX, central ion-binding region"/>
    <property type="match status" value="1"/>
</dbReference>
<dbReference type="PANTHER" id="PTHR10846">
    <property type="entry name" value="SODIUM/POTASSIUM/CALCIUM EXCHANGER"/>
    <property type="match status" value="1"/>
</dbReference>
<dbReference type="EMBL" id="JBHUDO010000001">
    <property type="protein sequence ID" value="MFD1644070.1"/>
    <property type="molecule type" value="Genomic_DNA"/>
</dbReference>
<dbReference type="RefSeq" id="WP_256399353.1">
    <property type="nucleotide sequence ID" value="NZ_JANHJR010000002.1"/>
</dbReference>
<sequence length="328" mass="34301">MVEQSVPLAVLASAVALAVLVRSAQTVVSAVTRIAIHYDVPDVVVGLTVVAVGTSLPETAAHVIASLGILGGTLDYEVASATVLGGNMGSSTTQQLLLFGMFLVGYGRYRPRPRFLKTTYVPMLAAFVLVLAVAWDGTLSRLDGGLLVLVYLGYTYWAVNNRERVGVPVERESRRIARDSALVVGGLVGVVASAYVVIAAVEVVVEALRLGGSIVGVVTIGLAAALPELSTVFEGLRRRSPDLAVGTLVGSNIVNPLLALGLGGAISGYAVPPVVVYWDLPVKLVAGVGLLVWLRYGTGGDFDRREGFALIVAYFAFLGGRLLLFPGQ</sequence>
<dbReference type="InterPro" id="IPR004481">
    <property type="entry name" value="K/Na/Ca-exchanger"/>
</dbReference>
<feature type="transmembrane region" description="Helical" evidence="5">
    <location>
        <begin position="180"/>
        <end position="201"/>
    </location>
</feature>
<keyword evidence="2 5" id="KW-0812">Transmembrane</keyword>
<evidence type="ECO:0000256" key="3">
    <source>
        <dbReference type="ARBA" id="ARBA00022989"/>
    </source>
</evidence>
<accession>A0ABD6DCM7</accession>
<feature type="transmembrane region" description="Helical" evidence="5">
    <location>
        <begin position="118"/>
        <end position="135"/>
    </location>
</feature>
<dbReference type="Proteomes" id="UP001597034">
    <property type="component" value="Unassembled WGS sequence"/>
</dbReference>
<protein>
    <submittedName>
        <fullName evidence="7">Sodium:calcium antiporter</fullName>
    </submittedName>
</protein>
<feature type="transmembrane region" description="Helical" evidence="5">
    <location>
        <begin position="207"/>
        <end position="226"/>
    </location>
</feature>
<dbReference type="InterPro" id="IPR044880">
    <property type="entry name" value="NCX_ion-bd_dom_sf"/>
</dbReference>
<feature type="transmembrane region" description="Helical" evidence="5">
    <location>
        <begin position="247"/>
        <end position="270"/>
    </location>
</feature>
<name>A0ABD6DCM7_9EURY</name>
<feature type="domain" description="Sodium/calcium exchanger membrane region" evidence="6">
    <location>
        <begin position="182"/>
        <end position="319"/>
    </location>
</feature>
<evidence type="ECO:0000259" key="6">
    <source>
        <dbReference type="Pfam" id="PF01699"/>
    </source>
</evidence>
<dbReference type="AlphaFoldDB" id="A0ABD6DCM7"/>
<reference evidence="7 8" key="1">
    <citation type="journal article" date="2019" name="Int. J. Syst. Evol. Microbiol.">
        <title>The Global Catalogue of Microorganisms (GCM) 10K type strain sequencing project: providing services to taxonomists for standard genome sequencing and annotation.</title>
        <authorList>
            <consortium name="The Broad Institute Genomics Platform"/>
            <consortium name="The Broad Institute Genome Sequencing Center for Infectious Disease"/>
            <person name="Wu L."/>
            <person name="Ma J."/>
        </authorList>
    </citation>
    <scope>NUCLEOTIDE SEQUENCE [LARGE SCALE GENOMIC DNA]</scope>
    <source>
        <strain evidence="7 8">CGMCC 1.10390</strain>
    </source>
</reference>
<feature type="domain" description="Sodium/calcium exchanger membrane region" evidence="6">
    <location>
        <begin position="9"/>
        <end position="158"/>
    </location>
</feature>
<evidence type="ECO:0000256" key="4">
    <source>
        <dbReference type="ARBA" id="ARBA00023136"/>
    </source>
</evidence>
<evidence type="ECO:0000256" key="1">
    <source>
        <dbReference type="ARBA" id="ARBA00004141"/>
    </source>
</evidence>
<evidence type="ECO:0000256" key="5">
    <source>
        <dbReference type="SAM" id="Phobius"/>
    </source>
</evidence>